<evidence type="ECO:0000256" key="11">
    <source>
        <dbReference type="ARBA" id="ARBA00023264"/>
    </source>
</evidence>
<feature type="domain" description="Phospholipid/glycerol acyltransferase" evidence="16">
    <location>
        <begin position="262"/>
        <end position="373"/>
    </location>
</feature>
<dbReference type="InterPro" id="IPR002123">
    <property type="entry name" value="Plipid/glycerol_acylTrfase"/>
</dbReference>
<comment type="pathway">
    <text evidence="13">Phospholipid metabolism.</text>
</comment>
<comment type="subcellular location">
    <subcellularLocation>
        <location evidence="1">Membrane</location>
    </subcellularLocation>
</comment>
<dbReference type="GeneID" id="101851406"/>
<keyword evidence="12" id="KW-0012">Acyltransferase</keyword>
<dbReference type="PANTHER" id="PTHR23063:SF2">
    <property type="entry name" value="GLYCEROL-3-PHOSPHATE ACYLTRANSFERASE 4, ISOFORM D-RELATED"/>
    <property type="match status" value="1"/>
</dbReference>
<feature type="transmembrane region" description="Helical" evidence="15">
    <location>
        <begin position="6"/>
        <end position="29"/>
    </location>
</feature>
<feature type="region of interest" description="Disordered" evidence="14">
    <location>
        <begin position="58"/>
        <end position="81"/>
    </location>
</feature>
<accession>A0ABM0JNY9</accession>
<name>A0ABM0JNY9_APLCA</name>
<dbReference type="RefSeq" id="XP_005098120.1">
    <property type="nucleotide sequence ID" value="XM_005098063.3"/>
</dbReference>
<evidence type="ECO:0000256" key="3">
    <source>
        <dbReference type="ARBA" id="ARBA00008655"/>
    </source>
</evidence>
<sequence length="469" mass="53517">MAQLLIAVLSIIFVPVVLLISAAVLLATFGQSFGLRRAYVGILLKVFEACKLKVPVTSPGTVEEEDSEEEEEEEGPVKEEKEYQIDELFSRKVDGHSPDENDEVRVIDKDFSLTAFKGLQKPEWEPFKKEFELSDIMYFSKCGVEAIIDDDVTKRFSAEELASWNLLTRTHKPHLFMSVRLTALWCIGCFVRYAVLLPFRLTIFFIGFTYMFFATAFIGFLKEGSIKRQLCYYANMVCFRILCRSFSAVITFHNRENMAKNGIVVANHTSIVDVFMLSHDNCYAMIGQAHNGFLGFLQRALSRATSHIWFERSETKDRSIVARRLRAHIENPSKMPILIFPEGTCINNTSVMMFKKGSFEVTETIYPVAIKYDPQFGDAFWNSSKESFTQHLLGIMSSWALVCDVWYLPPMTRLENEDAVAFANRVKSEIARQGGLVDLDWDGGLKRATVKDSMKEVPQEQYSKILKVD</sequence>
<keyword evidence="9 15" id="KW-0472">Membrane</keyword>
<keyword evidence="17" id="KW-1185">Reference proteome</keyword>
<evidence type="ECO:0000256" key="2">
    <source>
        <dbReference type="ARBA" id="ARBA00005189"/>
    </source>
</evidence>
<evidence type="ECO:0000256" key="9">
    <source>
        <dbReference type="ARBA" id="ARBA00023136"/>
    </source>
</evidence>
<keyword evidence="8" id="KW-0443">Lipid metabolism</keyword>
<comment type="similarity">
    <text evidence="3">Belongs to the 1-acyl-sn-glycerol-3-phosphate acyltransferase family.</text>
</comment>
<dbReference type="Proteomes" id="UP000694888">
    <property type="component" value="Unplaced"/>
</dbReference>
<gene>
    <name evidence="18" type="primary">LOC101851406</name>
</gene>
<dbReference type="CDD" id="cd07991">
    <property type="entry name" value="LPLAT_LPCAT1-like"/>
    <property type="match status" value="1"/>
</dbReference>
<dbReference type="InterPro" id="IPR045252">
    <property type="entry name" value="LPCAT1-like"/>
</dbReference>
<evidence type="ECO:0000256" key="6">
    <source>
        <dbReference type="ARBA" id="ARBA00022692"/>
    </source>
</evidence>
<evidence type="ECO:0000256" key="8">
    <source>
        <dbReference type="ARBA" id="ARBA00023098"/>
    </source>
</evidence>
<evidence type="ECO:0000256" key="13">
    <source>
        <dbReference type="ARBA" id="ARBA00025707"/>
    </source>
</evidence>
<feature type="transmembrane region" description="Helical" evidence="15">
    <location>
        <begin position="201"/>
        <end position="221"/>
    </location>
</feature>
<evidence type="ECO:0000256" key="5">
    <source>
        <dbReference type="ARBA" id="ARBA00022679"/>
    </source>
</evidence>
<feature type="transmembrane region" description="Helical" evidence="15">
    <location>
        <begin position="175"/>
        <end position="195"/>
    </location>
</feature>
<dbReference type="SUPFAM" id="SSF69593">
    <property type="entry name" value="Glycerol-3-phosphate (1)-acyltransferase"/>
    <property type="match status" value="1"/>
</dbReference>
<keyword evidence="7 15" id="KW-1133">Transmembrane helix</keyword>
<evidence type="ECO:0000259" key="16">
    <source>
        <dbReference type="SMART" id="SM00563"/>
    </source>
</evidence>
<keyword evidence="5" id="KW-0808">Transferase</keyword>
<evidence type="ECO:0000256" key="12">
    <source>
        <dbReference type="ARBA" id="ARBA00023315"/>
    </source>
</evidence>
<protein>
    <submittedName>
        <fullName evidence="18">Glycerol-3-phosphate acyltransferase 3-like</fullName>
    </submittedName>
</protein>
<evidence type="ECO:0000256" key="7">
    <source>
        <dbReference type="ARBA" id="ARBA00022989"/>
    </source>
</evidence>
<reference evidence="18" key="1">
    <citation type="submission" date="2025-08" db="UniProtKB">
        <authorList>
            <consortium name="RefSeq"/>
        </authorList>
    </citation>
    <scope>IDENTIFICATION</scope>
</reference>
<evidence type="ECO:0000256" key="4">
    <source>
        <dbReference type="ARBA" id="ARBA00022516"/>
    </source>
</evidence>
<evidence type="ECO:0000313" key="17">
    <source>
        <dbReference type="Proteomes" id="UP000694888"/>
    </source>
</evidence>
<feature type="compositionally biased region" description="Acidic residues" evidence="14">
    <location>
        <begin position="62"/>
        <end position="74"/>
    </location>
</feature>
<evidence type="ECO:0000256" key="15">
    <source>
        <dbReference type="SAM" id="Phobius"/>
    </source>
</evidence>
<dbReference type="Pfam" id="PF01553">
    <property type="entry name" value="Acyltransferase"/>
    <property type="match status" value="1"/>
</dbReference>
<keyword evidence="4" id="KW-0444">Lipid biosynthesis</keyword>
<comment type="pathway">
    <text evidence="2">Lipid metabolism.</text>
</comment>
<dbReference type="SMART" id="SM00563">
    <property type="entry name" value="PlsC"/>
    <property type="match status" value="1"/>
</dbReference>
<evidence type="ECO:0000313" key="18">
    <source>
        <dbReference type="RefSeq" id="XP_005098120.1"/>
    </source>
</evidence>
<keyword evidence="6 15" id="KW-0812">Transmembrane</keyword>
<dbReference type="PANTHER" id="PTHR23063">
    <property type="entry name" value="PHOSPHOLIPID ACYLTRANSFERASE"/>
    <property type="match status" value="1"/>
</dbReference>
<organism evidence="17 18">
    <name type="scientific">Aplysia californica</name>
    <name type="common">California sea hare</name>
    <dbReference type="NCBI Taxonomy" id="6500"/>
    <lineage>
        <taxon>Eukaryota</taxon>
        <taxon>Metazoa</taxon>
        <taxon>Spiralia</taxon>
        <taxon>Lophotrochozoa</taxon>
        <taxon>Mollusca</taxon>
        <taxon>Gastropoda</taxon>
        <taxon>Heterobranchia</taxon>
        <taxon>Euthyneura</taxon>
        <taxon>Tectipleura</taxon>
        <taxon>Aplysiida</taxon>
        <taxon>Aplysioidea</taxon>
        <taxon>Aplysiidae</taxon>
        <taxon>Aplysia</taxon>
    </lineage>
</organism>
<evidence type="ECO:0000256" key="1">
    <source>
        <dbReference type="ARBA" id="ARBA00004370"/>
    </source>
</evidence>
<proteinExistence type="inferred from homology"/>
<keyword evidence="11" id="KW-1208">Phospholipid metabolism</keyword>
<keyword evidence="10" id="KW-0594">Phospholipid biosynthesis</keyword>
<evidence type="ECO:0000256" key="10">
    <source>
        <dbReference type="ARBA" id="ARBA00023209"/>
    </source>
</evidence>
<evidence type="ECO:0000256" key="14">
    <source>
        <dbReference type="SAM" id="MobiDB-lite"/>
    </source>
</evidence>